<evidence type="ECO:0000256" key="3">
    <source>
        <dbReference type="ARBA" id="ARBA00023136"/>
    </source>
</evidence>
<evidence type="ECO:0000256" key="2">
    <source>
        <dbReference type="ARBA" id="ARBA00022519"/>
    </source>
</evidence>
<dbReference type="NCBIfam" id="NF003439">
    <property type="entry name" value="PRK04968.1"/>
    <property type="match status" value="1"/>
</dbReference>
<evidence type="ECO:0000313" key="5">
    <source>
        <dbReference type="Proteomes" id="UP000538931"/>
    </source>
</evidence>
<accession>A0A7W1WVU2</accession>
<dbReference type="GO" id="GO:0009898">
    <property type="term" value="C:cytoplasmic side of plasma membrane"/>
    <property type="evidence" value="ECO:0007669"/>
    <property type="project" value="InterPro"/>
</dbReference>
<keyword evidence="5" id="KW-1185">Reference proteome</keyword>
<dbReference type="CDD" id="cd16323">
    <property type="entry name" value="Syd"/>
    <property type="match status" value="1"/>
</dbReference>
<dbReference type="AlphaFoldDB" id="A0A7W1WVU2"/>
<evidence type="ECO:0000313" key="4">
    <source>
        <dbReference type="EMBL" id="MBA4501166.1"/>
    </source>
</evidence>
<dbReference type="InterPro" id="IPR038228">
    <property type="entry name" value="Syd_sf"/>
</dbReference>
<dbReference type="Gene3D" id="3.40.1580.20">
    <property type="entry name" value="Syd protein"/>
    <property type="match status" value="1"/>
</dbReference>
<proteinExistence type="predicted"/>
<name>A0A7W1WVU2_9GAMM</name>
<evidence type="ECO:0000256" key="1">
    <source>
        <dbReference type="ARBA" id="ARBA00022475"/>
    </source>
</evidence>
<sequence length="195" mass="22830">MPTDLQTDIMMDTPQALDQLIQRFTDLFEQRSYPSTPYDPDWPSLCYHHEAKLGEEVPWQPVFSQRRSDMFQRLGNALDVTIHPAIAAYYTRYWSDPLPCRMQDGRLISLLFAWNEQDMERLRANLIGHAMSKQKQKRPLTLFFATLEPDTDYMISLDNQDGSIWLERPGRKPEQQLAQDMAAFLKTLEPVRFSS</sequence>
<protein>
    <submittedName>
        <fullName evidence="4">SecY-interacting protein</fullName>
    </submittedName>
</protein>
<keyword evidence="1" id="KW-1003">Cell membrane</keyword>
<keyword evidence="2" id="KW-0997">Cell inner membrane</keyword>
<dbReference type="InterPro" id="IPR009948">
    <property type="entry name" value="Syd"/>
</dbReference>
<keyword evidence="3" id="KW-0472">Membrane</keyword>
<dbReference type="Proteomes" id="UP000538931">
    <property type="component" value="Unassembled WGS sequence"/>
</dbReference>
<dbReference type="EMBL" id="JACEMT010000033">
    <property type="protein sequence ID" value="MBA4501166.1"/>
    <property type="molecule type" value="Genomic_DNA"/>
</dbReference>
<gene>
    <name evidence="4" type="primary">syd</name>
    <name evidence="4" type="ORF">H1S06_02125</name>
</gene>
<comment type="caution">
    <text evidence="4">The sequence shown here is derived from an EMBL/GenBank/DDBJ whole genome shotgun (WGS) entry which is preliminary data.</text>
</comment>
<reference evidence="4 5" key="1">
    <citation type="submission" date="2020-07" db="EMBL/GenBank/DDBJ databases">
        <title>Bacterium isolated from marien macroalgae.</title>
        <authorList>
            <person name="Zhu K."/>
            <person name="Lu D."/>
            <person name="Du Z."/>
        </authorList>
    </citation>
    <scope>NUCLEOTIDE SEQUENCE [LARGE SCALE GENOMIC DNA]</scope>
    <source>
        <strain evidence="4 5">3-1745</strain>
    </source>
</reference>
<dbReference type="Pfam" id="PF07348">
    <property type="entry name" value="Syd"/>
    <property type="match status" value="1"/>
</dbReference>
<organism evidence="4 5">
    <name type="scientific">Marinobacterium marinum</name>
    <dbReference type="NCBI Taxonomy" id="2756129"/>
    <lineage>
        <taxon>Bacteria</taxon>
        <taxon>Pseudomonadati</taxon>
        <taxon>Pseudomonadota</taxon>
        <taxon>Gammaproteobacteria</taxon>
        <taxon>Oceanospirillales</taxon>
        <taxon>Oceanospirillaceae</taxon>
        <taxon>Marinobacterium</taxon>
    </lineage>
</organism>